<evidence type="ECO:0008006" key="5">
    <source>
        <dbReference type="Google" id="ProtNLM"/>
    </source>
</evidence>
<feature type="signal peptide" evidence="2">
    <location>
        <begin position="1"/>
        <end position="16"/>
    </location>
</feature>
<reference evidence="3 4" key="1">
    <citation type="submission" date="2023-11" db="EMBL/GenBank/DDBJ databases">
        <title>Draft genome sequence and annotation of the polyextremotolerant black yeast-like fungus Aureobasidium pullulans NRRL 62042.</title>
        <authorList>
            <person name="Dielentheis-Frenken M.R.E."/>
            <person name="Wibberg D."/>
            <person name="Blank L.M."/>
            <person name="Tiso T."/>
        </authorList>
    </citation>
    <scope>NUCLEOTIDE SEQUENCE [LARGE SCALE GENOMIC DNA]</scope>
    <source>
        <strain evidence="3 4">NRRL 62042</strain>
    </source>
</reference>
<accession>A0ABR0TH80</accession>
<proteinExistence type="predicted"/>
<dbReference type="Proteomes" id="UP001341245">
    <property type="component" value="Unassembled WGS sequence"/>
</dbReference>
<evidence type="ECO:0000256" key="2">
    <source>
        <dbReference type="SAM" id="SignalP"/>
    </source>
</evidence>
<sequence>MRFPILLTSFAALTAAAPTSSLPDTSDVAAMTLDHEASTQPKSVPSSSTPTGSVTSATSTHTKPSFQPYVPEETASCKGNICCGKNGRCWRMSPTDLPVKPPGA</sequence>
<evidence type="ECO:0000256" key="1">
    <source>
        <dbReference type="SAM" id="MobiDB-lite"/>
    </source>
</evidence>
<comment type="caution">
    <text evidence="3">The sequence shown here is derived from an EMBL/GenBank/DDBJ whole genome shotgun (WGS) entry which is preliminary data.</text>
</comment>
<keyword evidence="2" id="KW-0732">Signal</keyword>
<feature type="chain" id="PRO_5045200503" description="Hydrophobin" evidence="2">
    <location>
        <begin position="17"/>
        <end position="104"/>
    </location>
</feature>
<feature type="region of interest" description="Disordered" evidence="1">
    <location>
        <begin position="32"/>
        <end position="72"/>
    </location>
</feature>
<dbReference type="EMBL" id="JASGXD010000010">
    <property type="protein sequence ID" value="KAK6003275.1"/>
    <property type="molecule type" value="Genomic_DNA"/>
</dbReference>
<evidence type="ECO:0000313" key="3">
    <source>
        <dbReference type="EMBL" id="KAK6003275.1"/>
    </source>
</evidence>
<evidence type="ECO:0000313" key="4">
    <source>
        <dbReference type="Proteomes" id="UP001341245"/>
    </source>
</evidence>
<feature type="compositionally biased region" description="Low complexity" evidence="1">
    <location>
        <begin position="38"/>
        <end position="60"/>
    </location>
</feature>
<gene>
    <name evidence="3" type="ORF">QM012_001120</name>
</gene>
<name>A0ABR0TH80_AURPU</name>
<keyword evidence="4" id="KW-1185">Reference proteome</keyword>
<organism evidence="3 4">
    <name type="scientific">Aureobasidium pullulans</name>
    <name type="common">Black yeast</name>
    <name type="synonym">Pullularia pullulans</name>
    <dbReference type="NCBI Taxonomy" id="5580"/>
    <lineage>
        <taxon>Eukaryota</taxon>
        <taxon>Fungi</taxon>
        <taxon>Dikarya</taxon>
        <taxon>Ascomycota</taxon>
        <taxon>Pezizomycotina</taxon>
        <taxon>Dothideomycetes</taxon>
        <taxon>Dothideomycetidae</taxon>
        <taxon>Dothideales</taxon>
        <taxon>Saccotheciaceae</taxon>
        <taxon>Aureobasidium</taxon>
    </lineage>
</organism>
<protein>
    <recommendedName>
        <fullName evidence="5">Hydrophobin</fullName>
    </recommendedName>
</protein>